<dbReference type="Pfam" id="PF02263">
    <property type="entry name" value="GBP"/>
    <property type="match status" value="2"/>
</dbReference>
<dbReference type="FunFam" id="3.40.50.300:FF:000422">
    <property type="entry name" value="Guanylate-binding protein 1"/>
    <property type="match status" value="1"/>
</dbReference>
<keyword evidence="5" id="KW-0342">GTP-binding</keyword>
<dbReference type="InterPro" id="IPR015894">
    <property type="entry name" value="Guanylate-bd_N"/>
</dbReference>
<dbReference type="GO" id="GO:0003924">
    <property type="term" value="F:GTPase activity"/>
    <property type="evidence" value="ECO:0007669"/>
    <property type="project" value="InterPro"/>
</dbReference>
<evidence type="ECO:0000256" key="4">
    <source>
        <dbReference type="ARBA" id="ARBA00022859"/>
    </source>
</evidence>
<dbReference type="InterPro" id="IPR036543">
    <property type="entry name" value="Guanylate-bd_C_sf"/>
</dbReference>
<dbReference type="EMBL" id="OW240918">
    <property type="protein sequence ID" value="CAH2307927.1"/>
    <property type="molecule type" value="Genomic_DNA"/>
</dbReference>
<accession>A0AAD1SR55</accession>
<dbReference type="Gene3D" id="1.20.1000.10">
    <property type="entry name" value="Guanylate-binding protein, C-terminal domain"/>
    <property type="match status" value="1"/>
</dbReference>
<dbReference type="InterPro" id="IPR030386">
    <property type="entry name" value="G_GB1_RHD3_dom"/>
</dbReference>
<sequence length="763" mass="86924">MAANMLLEAPVCLIKNTPGGKLEVNPDALEILSKITQPVVVVAIVGLYRTGKSYLMNKLAGLQKGFDLGYTVQSQTKGIWMWCKPHPTEKDDVLVLLDTEGLGDTEKTTQGMEMRPPAGIKINWIKHITMAANMLLEAPVCLIKNTPGGKLEVNPDALEILSKITQPVVVVAIVGLYRTGKSYLMNKLAGLQKGFDLGYTVQSQTKGIWMWCKPHPTEKDHVLVLLDTEGLGDTEKGDTKNDVWIFSLALLLSSALVYNSIGTINQDAIDKLHLVKQIADLIKVKSKDNDDEEADFSRHFPIFIWAVRDFNLKLEIDGNLVTEDEYLENSLKLQQPEKSVKIQELNKSRNLLRMYFRTRKCFVFERPSDDISALQSMEKVQDQDLKSSFVTKSKEFCQYVFNNAGIKYLDGTRKVDGKCLGLMAKSYTETICSSNIACMENVVMSVSKIENKVAVEEASKYYEDKMKERATFPTDTMETFMDLSGQCEKEALQIFMKKSFKDEKQTFQIELVGIVQEKKSEFLKMNETASRNRCKELIETLSGDFEKALKEGLYTVPGGHQTFKEELKRIEEEYNKEPNKGIQGTQVLQEFLKSKEMIGATILQSDNALTEKEKEMEVERAMAEARERERKIKEEEESQNKEKIKDDKRTLEENFKQLLEKVERGQKLMQAQVECVIAEKNRERQMYENQGDRRNASMYQAQIDDLEVERKQYSGPAWYTPIMDSIKYVASTFLPKTIVLAGELANGVMTTFLNQKKEEMEKK</sequence>
<dbReference type="Proteomes" id="UP001295444">
    <property type="component" value="Chromosome 07"/>
</dbReference>
<protein>
    <submittedName>
        <fullName evidence="9">Guanylate-binding 4-like</fullName>
    </submittedName>
</protein>
<dbReference type="FunFam" id="1.20.1000.10:FF:000001">
    <property type="entry name" value="Guanylate binding protein 1"/>
    <property type="match status" value="1"/>
</dbReference>
<evidence type="ECO:0000259" key="8">
    <source>
        <dbReference type="PROSITE" id="PS51715"/>
    </source>
</evidence>
<evidence type="ECO:0000256" key="1">
    <source>
        <dbReference type="ARBA" id="ARBA00022588"/>
    </source>
</evidence>
<organism evidence="9 10">
    <name type="scientific">Pelobates cultripes</name>
    <name type="common">Western spadefoot toad</name>
    <dbReference type="NCBI Taxonomy" id="61616"/>
    <lineage>
        <taxon>Eukaryota</taxon>
        <taxon>Metazoa</taxon>
        <taxon>Chordata</taxon>
        <taxon>Craniata</taxon>
        <taxon>Vertebrata</taxon>
        <taxon>Euteleostomi</taxon>
        <taxon>Amphibia</taxon>
        <taxon>Batrachia</taxon>
        <taxon>Anura</taxon>
        <taxon>Pelobatoidea</taxon>
        <taxon>Pelobatidae</taxon>
        <taxon>Pelobates</taxon>
    </lineage>
</organism>
<feature type="domain" description="GB1/RHD3-type G" evidence="8">
    <location>
        <begin position="165"/>
        <end position="405"/>
    </location>
</feature>
<feature type="region of interest" description="Disordered" evidence="7">
    <location>
        <begin position="627"/>
        <end position="648"/>
    </location>
</feature>
<keyword evidence="2" id="KW-0547">Nucleotide-binding</keyword>
<name>A0AAD1SR55_PELCU</name>
<evidence type="ECO:0000256" key="2">
    <source>
        <dbReference type="ARBA" id="ARBA00022741"/>
    </source>
</evidence>
<keyword evidence="3" id="KW-0378">Hydrolase</keyword>
<dbReference type="PANTHER" id="PTHR10751">
    <property type="entry name" value="GUANYLATE BINDING PROTEIN"/>
    <property type="match status" value="1"/>
</dbReference>
<keyword evidence="4" id="KW-0391">Immunity</keyword>
<dbReference type="CDD" id="cd16269">
    <property type="entry name" value="GBP_C"/>
    <property type="match status" value="1"/>
</dbReference>
<evidence type="ECO:0000256" key="3">
    <source>
        <dbReference type="ARBA" id="ARBA00022801"/>
    </source>
</evidence>
<dbReference type="Gene3D" id="3.40.50.300">
    <property type="entry name" value="P-loop containing nucleotide triphosphate hydrolases"/>
    <property type="match status" value="2"/>
</dbReference>
<dbReference type="InterPro" id="IPR003191">
    <property type="entry name" value="Guanylate-bd/ATL_C"/>
</dbReference>
<comment type="similarity">
    <text evidence="6">Belongs to the TRAFAC class dynamin-like GTPase superfamily. GB1/RHD3 GTPase family.</text>
</comment>
<evidence type="ECO:0000313" key="10">
    <source>
        <dbReference type="Proteomes" id="UP001295444"/>
    </source>
</evidence>
<dbReference type="CDD" id="cd00882">
    <property type="entry name" value="Ras_like_GTPase"/>
    <property type="match status" value="1"/>
</dbReference>
<dbReference type="InterPro" id="IPR027417">
    <property type="entry name" value="P-loop_NTPase"/>
</dbReference>
<gene>
    <name evidence="9" type="ORF">PECUL_23A019455</name>
</gene>
<dbReference type="AlphaFoldDB" id="A0AAD1SR55"/>
<dbReference type="SUPFAM" id="SSF48340">
    <property type="entry name" value="Interferon-induced guanylate-binding protein 1 (GBP1), C-terminal domain"/>
    <property type="match status" value="1"/>
</dbReference>
<dbReference type="SUPFAM" id="SSF52540">
    <property type="entry name" value="P-loop containing nucleoside triphosphate hydrolases"/>
    <property type="match status" value="2"/>
</dbReference>
<evidence type="ECO:0000256" key="5">
    <source>
        <dbReference type="ARBA" id="ARBA00023134"/>
    </source>
</evidence>
<proteinExistence type="inferred from homology"/>
<dbReference type="GO" id="GO:0005525">
    <property type="term" value="F:GTP binding"/>
    <property type="evidence" value="ECO:0007669"/>
    <property type="project" value="UniProtKB-KW"/>
</dbReference>
<keyword evidence="1" id="KW-0399">Innate immunity</keyword>
<dbReference type="PROSITE" id="PS51715">
    <property type="entry name" value="G_GB1_RHD3"/>
    <property type="match status" value="2"/>
</dbReference>
<evidence type="ECO:0000256" key="6">
    <source>
        <dbReference type="PROSITE-ProRule" id="PRU01052"/>
    </source>
</evidence>
<feature type="domain" description="GB1/RHD3-type G" evidence="8">
    <location>
        <begin position="36"/>
        <end position="110"/>
    </location>
</feature>
<dbReference type="GO" id="GO:0045087">
    <property type="term" value="P:innate immune response"/>
    <property type="evidence" value="ECO:0007669"/>
    <property type="project" value="UniProtKB-KW"/>
</dbReference>
<dbReference type="InterPro" id="IPR037684">
    <property type="entry name" value="GBP_C"/>
</dbReference>
<dbReference type="Pfam" id="PF02841">
    <property type="entry name" value="GBP_C"/>
    <property type="match status" value="1"/>
</dbReference>
<evidence type="ECO:0000313" key="9">
    <source>
        <dbReference type="EMBL" id="CAH2307927.1"/>
    </source>
</evidence>
<dbReference type="CDD" id="cd01851">
    <property type="entry name" value="GBP"/>
    <property type="match status" value="1"/>
</dbReference>
<keyword evidence="10" id="KW-1185">Reference proteome</keyword>
<reference evidence="9" key="1">
    <citation type="submission" date="2022-03" db="EMBL/GenBank/DDBJ databases">
        <authorList>
            <person name="Alioto T."/>
            <person name="Alioto T."/>
            <person name="Gomez Garrido J."/>
        </authorList>
    </citation>
    <scope>NUCLEOTIDE SEQUENCE</scope>
</reference>
<evidence type="ECO:0000256" key="7">
    <source>
        <dbReference type="SAM" id="MobiDB-lite"/>
    </source>
</evidence>